<evidence type="ECO:0000256" key="4">
    <source>
        <dbReference type="ARBA" id="ARBA00022679"/>
    </source>
</evidence>
<keyword evidence="4" id="KW-0808">Transferase</keyword>
<dbReference type="Gene3D" id="3.30.450.20">
    <property type="entry name" value="PAS domain"/>
    <property type="match status" value="1"/>
</dbReference>
<dbReference type="InterPro" id="IPR003661">
    <property type="entry name" value="HisK_dim/P_dom"/>
</dbReference>
<accession>A0A0A5GIK4</accession>
<evidence type="ECO:0000256" key="1">
    <source>
        <dbReference type="ARBA" id="ARBA00000085"/>
    </source>
</evidence>
<dbReference type="InterPro" id="IPR005467">
    <property type="entry name" value="His_kinase_dom"/>
</dbReference>
<keyword evidence="5" id="KW-0547">Nucleotide-binding</keyword>
<dbReference type="InterPro" id="IPR004358">
    <property type="entry name" value="Sig_transdc_His_kin-like_C"/>
</dbReference>
<dbReference type="Pfam" id="PF02518">
    <property type="entry name" value="HATPase_c"/>
    <property type="match status" value="1"/>
</dbReference>
<dbReference type="InterPro" id="IPR013767">
    <property type="entry name" value="PAS_fold"/>
</dbReference>
<dbReference type="GO" id="GO:0005524">
    <property type="term" value="F:ATP binding"/>
    <property type="evidence" value="ECO:0007669"/>
    <property type="project" value="UniProtKB-KW"/>
</dbReference>
<dbReference type="GO" id="GO:0000155">
    <property type="term" value="F:phosphorelay sensor kinase activity"/>
    <property type="evidence" value="ECO:0007669"/>
    <property type="project" value="InterPro"/>
</dbReference>
<dbReference type="Pfam" id="PF00989">
    <property type="entry name" value="PAS"/>
    <property type="match status" value="1"/>
</dbReference>
<feature type="region of interest" description="Disordered" evidence="10">
    <location>
        <begin position="1"/>
        <end position="28"/>
    </location>
</feature>
<proteinExistence type="predicted"/>
<dbReference type="NCBIfam" id="TIGR00229">
    <property type="entry name" value="sensory_box"/>
    <property type="match status" value="1"/>
</dbReference>
<dbReference type="AlphaFoldDB" id="A0A0A5GIK4"/>
<feature type="domain" description="PAC" evidence="13">
    <location>
        <begin position="104"/>
        <end position="156"/>
    </location>
</feature>
<dbReference type="GO" id="GO:0030435">
    <property type="term" value="P:sporulation resulting in formation of a cellular spore"/>
    <property type="evidence" value="ECO:0007669"/>
    <property type="project" value="UniProtKB-KW"/>
</dbReference>
<gene>
    <name evidence="14" type="ORF">N781_11665</name>
</gene>
<evidence type="ECO:0000256" key="5">
    <source>
        <dbReference type="ARBA" id="ARBA00022741"/>
    </source>
</evidence>
<feature type="compositionally biased region" description="Polar residues" evidence="10">
    <location>
        <begin position="12"/>
        <end position="24"/>
    </location>
</feature>
<dbReference type="PROSITE" id="PS50113">
    <property type="entry name" value="PAC"/>
    <property type="match status" value="1"/>
</dbReference>
<dbReference type="InterPro" id="IPR000014">
    <property type="entry name" value="PAS"/>
</dbReference>
<dbReference type="InterPro" id="IPR000700">
    <property type="entry name" value="PAS-assoc_C"/>
</dbReference>
<dbReference type="FunFam" id="1.10.287.130:FF:000040">
    <property type="entry name" value="PAS domain-containing sensor histidine kinase"/>
    <property type="match status" value="1"/>
</dbReference>
<dbReference type="RefSeq" id="WP_026799878.1">
    <property type="nucleotide sequence ID" value="NZ_AULI01000005.1"/>
</dbReference>
<dbReference type="STRING" id="1385510.GCA_000425205_01435"/>
<evidence type="ECO:0000256" key="2">
    <source>
        <dbReference type="ARBA" id="ARBA00012438"/>
    </source>
</evidence>
<dbReference type="GO" id="GO:0006355">
    <property type="term" value="P:regulation of DNA-templated transcription"/>
    <property type="evidence" value="ECO:0007669"/>
    <property type="project" value="InterPro"/>
</dbReference>
<dbReference type="EC" id="2.7.13.3" evidence="2"/>
<dbReference type="InterPro" id="IPR035965">
    <property type="entry name" value="PAS-like_dom_sf"/>
</dbReference>
<protein>
    <recommendedName>
        <fullName evidence="2">histidine kinase</fullName>
        <ecNumber evidence="2">2.7.13.3</ecNumber>
    </recommendedName>
</protein>
<evidence type="ECO:0000259" key="11">
    <source>
        <dbReference type="PROSITE" id="PS50109"/>
    </source>
</evidence>
<evidence type="ECO:0000256" key="10">
    <source>
        <dbReference type="SAM" id="MobiDB-lite"/>
    </source>
</evidence>
<dbReference type="Gene3D" id="3.30.565.10">
    <property type="entry name" value="Histidine kinase-like ATPase, C-terminal domain"/>
    <property type="match status" value="1"/>
</dbReference>
<feature type="domain" description="PAS" evidence="12">
    <location>
        <begin position="51"/>
        <end position="97"/>
    </location>
</feature>
<dbReference type="CDD" id="cd00130">
    <property type="entry name" value="PAS"/>
    <property type="match status" value="1"/>
</dbReference>
<feature type="domain" description="Histidine kinase" evidence="11">
    <location>
        <begin position="169"/>
        <end position="373"/>
    </location>
</feature>
<dbReference type="SMART" id="SM00091">
    <property type="entry name" value="PAS"/>
    <property type="match status" value="1"/>
</dbReference>
<evidence type="ECO:0000259" key="12">
    <source>
        <dbReference type="PROSITE" id="PS50112"/>
    </source>
</evidence>
<evidence type="ECO:0000256" key="9">
    <source>
        <dbReference type="ARBA" id="ARBA00023012"/>
    </source>
</evidence>
<comment type="caution">
    <text evidence="14">The sequence shown here is derived from an EMBL/GenBank/DDBJ whole genome shotgun (WGS) entry which is preliminary data.</text>
</comment>
<dbReference type="SUPFAM" id="SSF47384">
    <property type="entry name" value="Homodimeric domain of signal transducing histidine kinase"/>
    <property type="match status" value="1"/>
</dbReference>
<dbReference type="SUPFAM" id="SSF55874">
    <property type="entry name" value="ATPase domain of HSP90 chaperone/DNA topoisomerase II/histidine kinase"/>
    <property type="match status" value="1"/>
</dbReference>
<evidence type="ECO:0000313" key="14">
    <source>
        <dbReference type="EMBL" id="KGX93071.1"/>
    </source>
</evidence>
<dbReference type="InterPro" id="IPR036097">
    <property type="entry name" value="HisK_dim/P_sf"/>
</dbReference>
<evidence type="ECO:0000256" key="3">
    <source>
        <dbReference type="ARBA" id="ARBA00022553"/>
    </source>
</evidence>
<dbReference type="CDD" id="cd00082">
    <property type="entry name" value="HisKA"/>
    <property type="match status" value="1"/>
</dbReference>
<dbReference type="PROSITE" id="PS50109">
    <property type="entry name" value="HIS_KIN"/>
    <property type="match status" value="1"/>
</dbReference>
<evidence type="ECO:0000256" key="6">
    <source>
        <dbReference type="ARBA" id="ARBA00022777"/>
    </source>
</evidence>
<dbReference type="eggNOG" id="COG4191">
    <property type="taxonomic scope" value="Bacteria"/>
</dbReference>
<dbReference type="SMART" id="SM00388">
    <property type="entry name" value="HisKA"/>
    <property type="match status" value="1"/>
</dbReference>
<dbReference type="Pfam" id="PF00512">
    <property type="entry name" value="HisKA"/>
    <property type="match status" value="1"/>
</dbReference>
<dbReference type="CDD" id="cd00075">
    <property type="entry name" value="HATPase"/>
    <property type="match status" value="1"/>
</dbReference>
<reference evidence="14 15" key="1">
    <citation type="submission" date="2013-08" db="EMBL/GenBank/DDBJ databases">
        <authorList>
            <person name="Huang J."/>
            <person name="Wang G."/>
        </authorList>
    </citation>
    <scope>NUCLEOTIDE SEQUENCE [LARGE SCALE GENOMIC DNA]</scope>
    <source>
        <strain evidence="14 15">JSM 076056</strain>
    </source>
</reference>
<dbReference type="SMART" id="SM00387">
    <property type="entry name" value="HATPase_c"/>
    <property type="match status" value="1"/>
</dbReference>
<keyword evidence="8" id="KW-0749">Sporulation</keyword>
<dbReference type="InterPro" id="IPR003594">
    <property type="entry name" value="HATPase_dom"/>
</dbReference>
<feature type="compositionally biased region" description="Basic and acidic residues" evidence="10">
    <location>
        <begin position="1"/>
        <end position="11"/>
    </location>
</feature>
<dbReference type="SUPFAM" id="SSF55785">
    <property type="entry name" value="PYP-like sensor domain (PAS domain)"/>
    <property type="match status" value="1"/>
</dbReference>
<keyword evidence="15" id="KW-1185">Reference proteome</keyword>
<keyword evidence="9" id="KW-0902">Two-component regulatory system</keyword>
<dbReference type="InterPro" id="IPR036890">
    <property type="entry name" value="HATPase_C_sf"/>
</dbReference>
<evidence type="ECO:0000256" key="8">
    <source>
        <dbReference type="ARBA" id="ARBA00022969"/>
    </source>
</evidence>
<dbReference type="Proteomes" id="UP000030528">
    <property type="component" value="Unassembled WGS sequence"/>
</dbReference>
<sequence length="373" mass="42498">MKENSKQEHNSMESTTESITQQEQSPHHPIKKLPHVLLEWLENNSFDAASVVSEDGRILYTSPGYEKLLGYRCEELLGEQCMDYFSSTDHERLLELLSGETGTSRIDMQMRKRSGKYVWVEARFCKKYLEELEQSVIIAVTRDISDKKEAEEMMIRSEKMSIAGQLAAGIAHEIRNPLTSLKGFMQLMKSTASEDTHYYEIMQEELEKIENITSELLFISKPMTNDLREENLISLIQDVMTLLSSQASLYKVDIELEYDDSLSYNVHCDKSQIKQVFINLLKNAIEVMENGGEVVVHVKRAHNEYVIDVVDNGPGIPPNLIQKIKEPFFTTKKNGTGLGLMITGELLEKHNGELTILSSEHEGSTFRVSLPLE</sequence>
<dbReference type="EMBL" id="AVPE01000003">
    <property type="protein sequence ID" value="KGX93071.1"/>
    <property type="molecule type" value="Genomic_DNA"/>
</dbReference>
<evidence type="ECO:0000313" key="15">
    <source>
        <dbReference type="Proteomes" id="UP000030528"/>
    </source>
</evidence>
<dbReference type="PANTHER" id="PTHR43065">
    <property type="entry name" value="SENSOR HISTIDINE KINASE"/>
    <property type="match status" value="1"/>
</dbReference>
<name>A0A0A5GIK4_9BACI</name>
<dbReference type="PROSITE" id="PS50112">
    <property type="entry name" value="PAS"/>
    <property type="match status" value="1"/>
</dbReference>
<evidence type="ECO:0000256" key="7">
    <source>
        <dbReference type="ARBA" id="ARBA00022840"/>
    </source>
</evidence>
<keyword evidence="6 14" id="KW-0418">Kinase</keyword>
<keyword evidence="3" id="KW-0597">Phosphoprotein</keyword>
<keyword evidence="7" id="KW-0067">ATP-binding</keyword>
<organism evidence="14 15">
    <name type="scientific">Pontibacillus halophilus JSM 076056 = DSM 19796</name>
    <dbReference type="NCBI Taxonomy" id="1385510"/>
    <lineage>
        <taxon>Bacteria</taxon>
        <taxon>Bacillati</taxon>
        <taxon>Bacillota</taxon>
        <taxon>Bacilli</taxon>
        <taxon>Bacillales</taxon>
        <taxon>Bacillaceae</taxon>
        <taxon>Pontibacillus</taxon>
    </lineage>
</organism>
<comment type="catalytic activity">
    <reaction evidence="1">
        <text>ATP + protein L-histidine = ADP + protein N-phospho-L-histidine.</text>
        <dbReference type="EC" id="2.7.13.3"/>
    </reaction>
</comment>
<dbReference type="PRINTS" id="PR00344">
    <property type="entry name" value="BCTRLSENSOR"/>
</dbReference>
<evidence type="ECO:0000259" key="13">
    <source>
        <dbReference type="PROSITE" id="PS50113"/>
    </source>
</evidence>
<dbReference type="Gene3D" id="1.10.287.130">
    <property type="match status" value="1"/>
</dbReference>
<dbReference type="PANTHER" id="PTHR43065:SF10">
    <property type="entry name" value="PEROXIDE STRESS-ACTIVATED HISTIDINE KINASE MAK3"/>
    <property type="match status" value="1"/>
</dbReference>